<dbReference type="Gene3D" id="3.80.10.10">
    <property type="entry name" value="Ribonuclease Inhibitor"/>
    <property type="match status" value="1"/>
</dbReference>
<gene>
    <name evidence="1" type="ORF">BUALT_Bualt05G0024000</name>
</gene>
<name>A0AAV6XMY7_9LAMI</name>
<dbReference type="InterPro" id="IPR032675">
    <property type="entry name" value="LRR_dom_sf"/>
</dbReference>
<evidence type="ECO:0000313" key="2">
    <source>
        <dbReference type="Proteomes" id="UP000826271"/>
    </source>
</evidence>
<evidence type="ECO:0000313" key="1">
    <source>
        <dbReference type="EMBL" id="KAG8381931.1"/>
    </source>
</evidence>
<sequence length="244" mass="28668">MKQAFDWYSSVVLYQYACSRFSRLVEYKIRTLPSSLFALTNLQVLMLETAIVSLSISSYRFYGPDSVREYHNLSPQLISHDIISKLEELQGLSIVIHPQDRRWKEIAEEVTKDVATLKMLSYLEFYFPEVESFQCFIRTRPSWNEHILRKFRFIFGYDVKRIIHQSTRGRMSKRFTWNITLKPEACQNSGFVEVIVDEDKISEAAFPCLEYLLISYLPELKQICKLLVPCGSFHSLKYLTVNIC</sequence>
<organism evidence="1 2">
    <name type="scientific">Buddleja alternifolia</name>
    <dbReference type="NCBI Taxonomy" id="168488"/>
    <lineage>
        <taxon>Eukaryota</taxon>
        <taxon>Viridiplantae</taxon>
        <taxon>Streptophyta</taxon>
        <taxon>Embryophyta</taxon>
        <taxon>Tracheophyta</taxon>
        <taxon>Spermatophyta</taxon>
        <taxon>Magnoliopsida</taxon>
        <taxon>eudicotyledons</taxon>
        <taxon>Gunneridae</taxon>
        <taxon>Pentapetalae</taxon>
        <taxon>asterids</taxon>
        <taxon>lamiids</taxon>
        <taxon>Lamiales</taxon>
        <taxon>Scrophulariaceae</taxon>
        <taxon>Buddlejeae</taxon>
        <taxon>Buddleja</taxon>
    </lineage>
</organism>
<dbReference type="EMBL" id="WHWC01000005">
    <property type="protein sequence ID" value="KAG8381931.1"/>
    <property type="molecule type" value="Genomic_DNA"/>
</dbReference>
<evidence type="ECO:0008006" key="3">
    <source>
        <dbReference type="Google" id="ProtNLM"/>
    </source>
</evidence>
<protein>
    <recommendedName>
        <fullName evidence="3">Maturase K</fullName>
    </recommendedName>
</protein>
<accession>A0AAV6XMY7</accession>
<dbReference type="AlphaFoldDB" id="A0AAV6XMY7"/>
<reference evidence="1" key="1">
    <citation type="submission" date="2019-10" db="EMBL/GenBank/DDBJ databases">
        <authorList>
            <person name="Zhang R."/>
            <person name="Pan Y."/>
            <person name="Wang J."/>
            <person name="Ma R."/>
            <person name="Yu S."/>
        </authorList>
    </citation>
    <scope>NUCLEOTIDE SEQUENCE</scope>
    <source>
        <strain evidence="1">LA-IB0</strain>
        <tissue evidence="1">Leaf</tissue>
    </source>
</reference>
<dbReference type="Proteomes" id="UP000826271">
    <property type="component" value="Unassembled WGS sequence"/>
</dbReference>
<comment type="caution">
    <text evidence="1">The sequence shown here is derived from an EMBL/GenBank/DDBJ whole genome shotgun (WGS) entry which is preliminary data.</text>
</comment>
<keyword evidence="2" id="KW-1185">Reference proteome</keyword>
<proteinExistence type="predicted"/>